<feature type="region of interest" description="Disordered" evidence="1">
    <location>
        <begin position="46"/>
        <end position="72"/>
    </location>
</feature>
<reference evidence="2" key="1">
    <citation type="submission" date="2021-03" db="EMBL/GenBank/DDBJ databases">
        <title>Draft genome sequence of rust myrtle Austropuccinia psidii MF-1, a brazilian biotype.</title>
        <authorList>
            <person name="Quecine M.C."/>
            <person name="Pachon D.M.R."/>
            <person name="Bonatelli M.L."/>
            <person name="Correr F.H."/>
            <person name="Franceschini L.M."/>
            <person name="Leite T.F."/>
            <person name="Margarido G.R.A."/>
            <person name="Almeida C.A."/>
            <person name="Ferrarezi J.A."/>
            <person name="Labate C.A."/>
        </authorList>
    </citation>
    <scope>NUCLEOTIDE SEQUENCE</scope>
    <source>
        <strain evidence="2">MF-1</strain>
    </source>
</reference>
<dbReference type="EMBL" id="AVOT02019382">
    <property type="protein sequence ID" value="MBW0506884.1"/>
    <property type="molecule type" value="Genomic_DNA"/>
</dbReference>
<comment type="caution">
    <text evidence="2">The sequence shown here is derived from an EMBL/GenBank/DDBJ whole genome shotgun (WGS) entry which is preliminary data.</text>
</comment>
<gene>
    <name evidence="2" type="ORF">O181_046599</name>
</gene>
<accession>A0A9Q3DP76</accession>
<name>A0A9Q3DP76_9BASI</name>
<sequence>MVHKKISRRCGGDLEHPIRRRFIENCSTEDHINAMEDITTRTTLGRNWYKPPIDNKNSGKPISRPNKPQDRATLKCNQCGISSHLDNTFPKRKIINEIEIEKSEDTKEAVDVSLHASYSERSEEEEFPDKLNIENINVSCEFTEVHTNLPQYSN</sequence>
<protein>
    <submittedName>
        <fullName evidence="2">Uncharacterized protein</fullName>
    </submittedName>
</protein>
<evidence type="ECO:0000313" key="2">
    <source>
        <dbReference type="EMBL" id="MBW0506884.1"/>
    </source>
</evidence>
<evidence type="ECO:0000313" key="3">
    <source>
        <dbReference type="Proteomes" id="UP000765509"/>
    </source>
</evidence>
<dbReference type="AlphaFoldDB" id="A0A9Q3DP76"/>
<evidence type="ECO:0000256" key="1">
    <source>
        <dbReference type="SAM" id="MobiDB-lite"/>
    </source>
</evidence>
<keyword evidence="3" id="KW-1185">Reference proteome</keyword>
<dbReference type="Proteomes" id="UP000765509">
    <property type="component" value="Unassembled WGS sequence"/>
</dbReference>
<organism evidence="2 3">
    <name type="scientific">Austropuccinia psidii MF-1</name>
    <dbReference type="NCBI Taxonomy" id="1389203"/>
    <lineage>
        <taxon>Eukaryota</taxon>
        <taxon>Fungi</taxon>
        <taxon>Dikarya</taxon>
        <taxon>Basidiomycota</taxon>
        <taxon>Pucciniomycotina</taxon>
        <taxon>Pucciniomycetes</taxon>
        <taxon>Pucciniales</taxon>
        <taxon>Sphaerophragmiaceae</taxon>
        <taxon>Austropuccinia</taxon>
    </lineage>
</organism>
<proteinExistence type="predicted"/>